<evidence type="ECO:0000256" key="2">
    <source>
        <dbReference type="ARBA" id="ARBA00007613"/>
    </source>
</evidence>
<dbReference type="EMBL" id="DWYR01000013">
    <property type="protein sequence ID" value="HJA99070.1"/>
    <property type="molecule type" value="Genomic_DNA"/>
</dbReference>
<dbReference type="Pfam" id="PF02321">
    <property type="entry name" value="OEP"/>
    <property type="match status" value="1"/>
</dbReference>
<keyword evidence="8" id="KW-0732">Signal</keyword>
<keyword evidence="7" id="KW-0998">Cell outer membrane</keyword>
<dbReference type="SUPFAM" id="SSF56954">
    <property type="entry name" value="Outer membrane efflux proteins (OEP)"/>
    <property type="match status" value="1"/>
</dbReference>
<dbReference type="AlphaFoldDB" id="A0A9D2L4E3"/>
<dbReference type="PANTHER" id="PTHR30026">
    <property type="entry name" value="OUTER MEMBRANE PROTEIN TOLC"/>
    <property type="match status" value="1"/>
</dbReference>
<keyword evidence="5" id="KW-0812">Transmembrane</keyword>
<dbReference type="GO" id="GO:0015562">
    <property type="term" value="F:efflux transmembrane transporter activity"/>
    <property type="evidence" value="ECO:0007669"/>
    <property type="project" value="InterPro"/>
</dbReference>
<dbReference type="Proteomes" id="UP000824259">
    <property type="component" value="Unassembled WGS sequence"/>
</dbReference>
<feature type="signal peptide" evidence="8">
    <location>
        <begin position="1"/>
        <end position="20"/>
    </location>
</feature>
<proteinExistence type="inferred from homology"/>
<evidence type="ECO:0000256" key="3">
    <source>
        <dbReference type="ARBA" id="ARBA00022448"/>
    </source>
</evidence>
<evidence type="ECO:0000256" key="8">
    <source>
        <dbReference type="SAM" id="SignalP"/>
    </source>
</evidence>
<dbReference type="GO" id="GO:0015288">
    <property type="term" value="F:porin activity"/>
    <property type="evidence" value="ECO:0007669"/>
    <property type="project" value="TreeGrafter"/>
</dbReference>
<dbReference type="PANTHER" id="PTHR30026:SF20">
    <property type="entry name" value="OUTER MEMBRANE PROTEIN TOLC"/>
    <property type="match status" value="1"/>
</dbReference>
<evidence type="ECO:0000256" key="6">
    <source>
        <dbReference type="ARBA" id="ARBA00023136"/>
    </source>
</evidence>
<comment type="caution">
    <text evidence="9">The sequence shown here is derived from an EMBL/GenBank/DDBJ whole genome shotgun (WGS) entry which is preliminary data.</text>
</comment>
<evidence type="ECO:0000313" key="9">
    <source>
        <dbReference type="EMBL" id="HJA99070.1"/>
    </source>
</evidence>
<evidence type="ECO:0000256" key="5">
    <source>
        <dbReference type="ARBA" id="ARBA00022692"/>
    </source>
</evidence>
<evidence type="ECO:0000256" key="4">
    <source>
        <dbReference type="ARBA" id="ARBA00022452"/>
    </source>
</evidence>
<comment type="similarity">
    <text evidence="2">Belongs to the outer membrane factor (OMF) (TC 1.B.17) family.</text>
</comment>
<dbReference type="Gene3D" id="1.20.1600.10">
    <property type="entry name" value="Outer membrane efflux proteins (OEP)"/>
    <property type="match status" value="1"/>
</dbReference>
<dbReference type="InterPro" id="IPR003423">
    <property type="entry name" value="OMP_efflux"/>
</dbReference>
<dbReference type="GO" id="GO:0009279">
    <property type="term" value="C:cell outer membrane"/>
    <property type="evidence" value="ECO:0007669"/>
    <property type="project" value="UniProtKB-SubCell"/>
</dbReference>
<keyword evidence="6" id="KW-0472">Membrane</keyword>
<sequence length="421" mass="47911">MKKLYTLLLWGLLSPLLSISQPLTLGTCYELARENYPLVQRYGLIAQSEQYDLRHASSSYLPQISISGKASYQTDVTTIPLSLPGIDIPTISKDQYQIAAEVSQTIWDGGATRAARKTIEAQGEVDRAQYEVDMYALRERIDNLYFGILLLDEQLRINTLFLNDLEVTLRRLSSYMENGVANQADLDLVLVEQLGAKQARTQLEANRKAYLTMLSAFVGQPLDADTRLEKPSPESDPRIGSAELRPEMALFNAMQQQLEERRKSIRSTTMPRIGLFVQGGYGRPGLNMLENDFKPFAIAGVRLSWNFGGFYTRRSDMRKIDVGLQQIEINREVFLFNNNLRQLQLDAQYRKYRDIMQDDEQIILLRENIVRSSEARLANGTIDVSDLMRDLIAVQNARANKAVHEIEMLQTIYGIKNLTNN</sequence>
<evidence type="ECO:0000256" key="1">
    <source>
        <dbReference type="ARBA" id="ARBA00004442"/>
    </source>
</evidence>
<feature type="chain" id="PRO_5038963412" evidence="8">
    <location>
        <begin position="21"/>
        <end position="421"/>
    </location>
</feature>
<dbReference type="GO" id="GO:1990281">
    <property type="term" value="C:efflux pump complex"/>
    <property type="evidence" value="ECO:0007669"/>
    <property type="project" value="TreeGrafter"/>
</dbReference>
<name>A0A9D2L4E3_9BACT</name>
<accession>A0A9D2L4E3</accession>
<dbReference type="InterPro" id="IPR051906">
    <property type="entry name" value="TolC-like"/>
</dbReference>
<keyword evidence="3" id="KW-0813">Transport</keyword>
<gene>
    <name evidence="9" type="ORF">H9779_05665</name>
</gene>
<reference evidence="9" key="2">
    <citation type="submission" date="2021-04" db="EMBL/GenBank/DDBJ databases">
        <authorList>
            <person name="Gilroy R."/>
        </authorList>
    </citation>
    <scope>NUCLEOTIDE SEQUENCE</scope>
    <source>
        <strain evidence="9">CHK169-11906</strain>
    </source>
</reference>
<evidence type="ECO:0000256" key="7">
    <source>
        <dbReference type="ARBA" id="ARBA00023237"/>
    </source>
</evidence>
<comment type="subcellular location">
    <subcellularLocation>
        <location evidence="1">Cell outer membrane</location>
    </subcellularLocation>
</comment>
<evidence type="ECO:0000313" key="10">
    <source>
        <dbReference type="Proteomes" id="UP000824259"/>
    </source>
</evidence>
<organism evidence="9 10">
    <name type="scientific">Candidatus Alistipes avicola</name>
    <dbReference type="NCBI Taxonomy" id="2838432"/>
    <lineage>
        <taxon>Bacteria</taxon>
        <taxon>Pseudomonadati</taxon>
        <taxon>Bacteroidota</taxon>
        <taxon>Bacteroidia</taxon>
        <taxon>Bacteroidales</taxon>
        <taxon>Rikenellaceae</taxon>
        <taxon>Alistipes</taxon>
    </lineage>
</organism>
<protein>
    <submittedName>
        <fullName evidence="9">TolC family protein</fullName>
    </submittedName>
</protein>
<reference evidence="9" key="1">
    <citation type="journal article" date="2021" name="PeerJ">
        <title>Extensive microbial diversity within the chicken gut microbiome revealed by metagenomics and culture.</title>
        <authorList>
            <person name="Gilroy R."/>
            <person name="Ravi A."/>
            <person name="Getino M."/>
            <person name="Pursley I."/>
            <person name="Horton D.L."/>
            <person name="Alikhan N.F."/>
            <person name="Baker D."/>
            <person name="Gharbi K."/>
            <person name="Hall N."/>
            <person name="Watson M."/>
            <person name="Adriaenssens E.M."/>
            <person name="Foster-Nyarko E."/>
            <person name="Jarju S."/>
            <person name="Secka A."/>
            <person name="Antonio M."/>
            <person name="Oren A."/>
            <person name="Chaudhuri R.R."/>
            <person name="La Ragione R."/>
            <person name="Hildebrand F."/>
            <person name="Pallen M.J."/>
        </authorList>
    </citation>
    <scope>NUCLEOTIDE SEQUENCE</scope>
    <source>
        <strain evidence="9">CHK169-11906</strain>
    </source>
</reference>
<keyword evidence="4" id="KW-1134">Transmembrane beta strand</keyword>